<dbReference type="SUPFAM" id="SSF54427">
    <property type="entry name" value="NTF2-like"/>
    <property type="match status" value="1"/>
</dbReference>
<evidence type="ECO:0000313" key="2">
    <source>
        <dbReference type="EMBL" id="CAB9527638.1"/>
    </source>
</evidence>
<dbReference type="Proteomes" id="UP001153069">
    <property type="component" value="Unassembled WGS sequence"/>
</dbReference>
<sequence>MLKRSTKKRSHQKSAQLILEANATFYSAFSTLEYDAMENLWLPDDTSICIFPSSRPLKGFSAIMKSWKHAVEAMDGNNLRNWMAPDDIQFEYLGTNKATIVCDELIFVSSSRMVQGNVFQHTDVVNKFRARNMFKKVGNRWYLCYHEAFLFQDSNPLDELGLSASSSEDSKSTFLTMMTRRTERKRDRNPFNMFLLNWNMCSPFDCGRRP</sequence>
<evidence type="ECO:0000259" key="1">
    <source>
        <dbReference type="Pfam" id="PF13474"/>
    </source>
</evidence>
<comment type="caution">
    <text evidence="2">The sequence shown here is derived from an EMBL/GenBank/DDBJ whole genome shotgun (WGS) entry which is preliminary data.</text>
</comment>
<reference evidence="2" key="1">
    <citation type="submission" date="2020-06" db="EMBL/GenBank/DDBJ databases">
        <authorList>
            <consortium name="Plant Systems Biology data submission"/>
        </authorList>
    </citation>
    <scope>NUCLEOTIDE SEQUENCE</scope>
    <source>
        <strain evidence="2">D6</strain>
    </source>
</reference>
<organism evidence="2 3">
    <name type="scientific">Seminavis robusta</name>
    <dbReference type="NCBI Taxonomy" id="568900"/>
    <lineage>
        <taxon>Eukaryota</taxon>
        <taxon>Sar</taxon>
        <taxon>Stramenopiles</taxon>
        <taxon>Ochrophyta</taxon>
        <taxon>Bacillariophyta</taxon>
        <taxon>Bacillariophyceae</taxon>
        <taxon>Bacillariophycidae</taxon>
        <taxon>Naviculales</taxon>
        <taxon>Naviculaceae</taxon>
        <taxon>Seminavis</taxon>
    </lineage>
</organism>
<accession>A0A9N8HYN6</accession>
<dbReference type="OrthoDB" id="43871at2759"/>
<evidence type="ECO:0000313" key="3">
    <source>
        <dbReference type="Proteomes" id="UP001153069"/>
    </source>
</evidence>
<gene>
    <name evidence="2" type="ORF">SEMRO_2034_G311990.1</name>
</gene>
<dbReference type="InterPro" id="IPR037401">
    <property type="entry name" value="SnoaL-like"/>
</dbReference>
<proteinExistence type="predicted"/>
<dbReference type="EMBL" id="CAICTM010002032">
    <property type="protein sequence ID" value="CAB9527638.1"/>
    <property type="molecule type" value="Genomic_DNA"/>
</dbReference>
<dbReference type="AlphaFoldDB" id="A0A9N8HYN6"/>
<feature type="domain" description="SnoaL-like" evidence="1">
    <location>
        <begin position="18"/>
        <end position="146"/>
    </location>
</feature>
<name>A0A9N8HYN6_9STRA</name>
<keyword evidence="3" id="KW-1185">Reference proteome</keyword>
<protein>
    <submittedName>
        <fullName evidence="2">UvrB/uvrC motif</fullName>
    </submittedName>
</protein>
<dbReference type="PANTHER" id="PTHR34957">
    <property type="entry name" value="NUCLEAR TRANSPORT FACTOR 2 (NTF2) FAMILY PROTEIN"/>
    <property type="match status" value="1"/>
</dbReference>
<dbReference type="Gene3D" id="3.10.450.50">
    <property type="match status" value="1"/>
</dbReference>
<dbReference type="InterPro" id="IPR032710">
    <property type="entry name" value="NTF2-like_dom_sf"/>
</dbReference>
<dbReference type="PANTHER" id="PTHR34957:SF1">
    <property type="entry name" value="NUCLEAR TRANSPORT FACTOR 2 (NTF2) FAMILY PROTEIN"/>
    <property type="match status" value="1"/>
</dbReference>
<dbReference type="Pfam" id="PF13474">
    <property type="entry name" value="SnoaL_3"/>
    <property type="match status" value="1"/>
</dbReference>